<evidence type="ECO:0000313" key="4">
    <source>
        <dbReference type="Proteomes" id="UP000593564"/>
    </source>
</evidence>
<dbReference type="AlphaFoldDB" id="A0A7J7G3X1"/>
<evidence type="ECO:0000256" key="1">
    <source>
        <dbReference type="SAM" id="MobiDB-lite"/>
    </source>
</evidence>
<name>A0A7J7G3X1_CAMSI</name>
<proteinExistence type="predicted"/>
<gene>
    <name evidence="3" type="ORF">HYC85_025840</name>
</gene>
<feature type="region of interest" description="Disordered" evidence="1">
    <location>
        <begin position="1"/>
        <end position="34"/>
    </location>
</feature>
<evidence type="ECO:0000256" key="2">
    <source>
        <dbReference type="SAM" id="Phobius"/>
    </source>
</evidence>
<evidence type="ECO:0000313" key="3">
    <source>
        <dbReference type="EMBL" id="KAF5934711.1"/>
    </source>
</evidence>
<keyword evidence="2" id="KW-0812">Transmembrane</keyword>
<keyword evidence="2" id="KW-1133">Transmembrane helix</keyword>
<accession>A0A7J7G3X1</accession>
<keyword evidence="4" id="KW-1185">Reference proteome</keyword>
<organism evidence="3 4">
    <name type="scientific">Camellia sinensis</name>
    <name type="common">Tea plant</name>
    <name type="synonym">Thea sinensis</name>
    <dbReference type="NCBI Taxonomy" id="4442"/>
    <lineage>
        <taxon>Eukaryota</taxon>
        <taxon>Viridiplantae</taxon>
        <taxon>Streptophyta</taxon>
        <taxon>Embryophyta</taxon>
        <taxon>Tracheophyta</taxon>
        <taxon>Spermatophyta</taxon>
        <taxon>Magnoliopsida</taxon>
        <taxon>eudicotyledons</taxon>
        <taxon>Gunneridae</taxon>
        <taxon>Pentapetalae</taxon>
        <taxon>asterids</taxon>
        <taxon>Ericales</taxon>
        <taxon>Theaceae</taxon>
        <taxon>Camellia</taxon>
    </lineage>
</organism>
<comment type="caution">
    <text evidence="3">The sequence shown here is derived from an EMBL/GenBank/DDBJ whole genome shotgun (WGS) entry which is preliminary data.</text>
</comment>
<keyword evidence="2" id="KW-0472">Membrane</keyword>
<dbReference type="Proteomes" id="UP000593564">
    <property type="component" value="Unassembled WGS sequence"/>
</dbReference>
<dbReference type="EMBL" id="JACBKZ010000013">
    <property type="protein sequence ID" value="KAF5934711.1"/>
    <property type="molecule type" value="Genomic_DNA"/>
</dbReference>
<reference evidence="4" key="1">
    <citation type="journal article" date="2020" name="Nat. Commun.">
        <title>Genome assembly of wild tea tree DASZ reveals pedigree and selection history of tea varieties.</title>
        <authorList>
            <person name="Zhang W."/>
            <person name="Zhang Y."/>
            <person name="Qiu H."/>
            <person name="Guo Y."/>
            <person name="Wan H."/>
            <person name="Zhang X."/>
            <person name="Scossa F."/>
            <person name="Alseekh S."/>
            <person name="Zhang Q."/>
            <person name="Wang P."/>
            <person name="Xu L."/>
            <person name="Schmidt M.H."/>
            <person name="Jia X."/>
            <person name="Li D."/>
            <person name="Zhu A."/>
            <person name="Guo F."/>
            <person name="Chen W."/>
            <person name="Ni D."/>
            <person name="Usadel B."/>
            <person name="Fernie A.R."/>
            <person name="Wen W."/>
        </authorList>
    </citation>
    <scope>NUCLEOTIDE SEQUENCE [LARGE SCALE GENOMIC DNA]</scope>
    <source>
        <strain evidence="4">cv. G240</strain>
    </source>
</reference>
<feature type="transmembrane region" description="Helical" evidence="2">
    <location>
        <begin position="49"/>
        <end position="66"/>
    </location>
</feature>
<reference evidence="3 4" key="2">
    <citation type="submission" date="2020-07" db="EMBL/GenBank/DDBJ databases">
        <title>Genome assembly of wild tea tree DASZ reveals pedigree and selection history of tea varieties.</title>
        <authorList>
            <person name="Zhang W."/>
        </authorList>
    </citation>
    <scope>NUCLEOTIDE SEQUENCE [LARGE SCALE GENOMIC DNA]</scope>
    <source>
        <strain evidence="4">cv. G240</strain>
        <tissue evidence="3">Leaf</tissue>
    </source>
</reference>
<sequence length="68" mass="8046">MGSLESGFSLKKDQTLHCSSSSSASRNERNPFSQRPRSRFVRLFLFKKIDYLQWICTVAVFFFFLVRF</sequence>
<protein>
    <submittedName>
        <fullName evidence="3">Uncharacterized protein</fullName>
    </submittedName>
</protein>